<dbReference type="InterPro" id="IPR011256">
    <property type="entry name" value="Reg_factor_effector_dom_sf"/>
</dbReference>
<name>A0A9Q3XCA3_9SPHN</name>
<reference evidence="2" key="1">
    <citation type="submission" date="2021-06" db="EMBL/GenBank/DDBJ databases">
        <title>50 bacteria genomes isolated from Dapeng, Shenzhen, China.</title>
        <authorList>
            <person name="Zheng W."/>
            <person name="Yu S."/>
            <person name="Huang Y."/>
        </authorList>
    </citation>
    <scope>NUCLEOTIDE SEQUENCE</scope>
    <source>
        <strain evidence="2">DP4N28-2</strain>
    </source>
</reference>
<dbReference type="Proteomes" id="UP000824927">
    <property type="component" value="Unassembled WGS sequence"/>
</dbReference>
<comment type="caution">
    <text evidence="2">The sequence shown here is derived from an EMBL/GenBank/DDBJ whole genome shotgun (WGS) entry which is preliminary data.</text>
</comment>
<evidence type="ECO:0000313" key="3">
    <source>
        <dbReference type="Proteomes" id="UP000824927"/>
    </source>
</evidence>
<gene>
    <name evidence="2" type="ORF">KUV31_02675</name>
</gene>
<accession>A0A9Q3XCA3</accession>
<dbReference type="AlphaFoldDB" id="A0A9Q3XCA3"/>
<dbReference type="Gene3D" id="3.20.80.10">
    <property type="entry name" value="Regulatory factor, effector binding domain"/>
    <property type="match status" value="1"/>
</dbReference>
<feature type="chain" id="PRO_5040136243" evidence="1">
    <location>
        <begin position="24"/>
        <end position="209"/>
    </location>
</feature>
<dbReference type="SUPFAM" id="SSF55136">
    <property type="entry name" value="Probable bacterial effector-binding domain"/>
    <property type="match status" value="1"/>
</dbReference>
<evidence type="ECO:0000256" key="1">
    <source>
        <dbReference type="SAM" id="SignalP"/>
    </source>
</evidence>
<organism evidence="2 3">
    <name type="scientific">Qipengyuania aquimaris</name>
    <dbReference type="NCBI Taxonomy" id="255984"/>
    <lineage>
        <taxon>Bacteria</taxon>
        <taxon>Pseudomonadati</taxon>
        <taxon>Pseudomonadota</taxon>
        <taxon>Alphaproteobacteria</taxon>
        <taxon>Sphingomonadales</taxon>
        <taxon>Erythrobacteraceae</taxon>
        <taxon>Qipengyuania</taxon>
    </lineage>
</organism>
<feature type="signal peptide" evidence="1">
    <location>
        <begin position="1"/>
        <end position="23"/>
    </location>
</feature>
<sequence length="209" mass="23214">MSMKKWVAVGAGLATLGAAVAVAQYRDTETPAYSSIDSQGAFELREYEPMIVAEVTHTGERRRALNAGFRRLAAYIFAEDRPGDKIAMTSPVMQNPPEKIAMTSPVTVGEGDETGTWRTRFVMPAKYTMETLPEPPSDITLTEIPARRMASVQFDGRGTSQDLAKMEGFLRRWMDERGLEAAGPAEFAFYDAPMVPPMMRRNEVMIPVR</sequence>
<keyword evidence="1" id="KW-0732">Signal</keyword>
<dbReference type="InterPro" id="IPR006917">
    <property type="entry name" value="SOUL_heme-bd"/>
</dbReference>
<dbReference type="EMBL" id="JAHVKP010000001">
    <property type="protein sequence ID" value="MBY6217239.1"/>
    <property type="molecule type" value="Genomic_DNA"/>
</dbReference>
<dbReference type="PANTHER" id="PTHR11220">
    <property type="entry name" value="HEME-BINDING PROTEIN-RELATED"/>
    <property type="match status" value="1"/>
</dbReference>
<evidence type="ECO:0000313" key="2">
    <source>
        <dbReference type="EMBL" id="MBY6217239.1"/>
    </source>
</evidence>
<proteinExistence type="predicted"/>
<dbReference type="Pfam" id="PF04832">
    <property type="entry name" value="SOUL"/>
    <property type="match status" value="1"/>
</dbReference>
<dbReference type="PANTHER" id="PTHR11220:SF58">
    <property type="entry name" value="SOUL HEME-BINDING FAMILY PROTEIN"/>
    <property type="match status" value="1"/>
</dbReference>
<dbReference type="RefSeq" id="WP_222404409.1">
    <property type="nucleotide sequence ID" value="NZ_JAHVKP010000001.1"/>
</dbReference>
<protein>
    <submittedName>
        <fullName evidence="2">Heme-binding protein</fullName>
    </submittedName>
</protein>